<organism evidence="1 2">
    <name type="scientific">Mycteria americana</name>
    <name type="common">Wood stork</name>
    <dbReference type="NCBI Taxonomy" id="33587"/>
    <lineage>
        <taxon>Eukaryota</taxon>
        <taxon>Metazoa</taxon>
        <taxon>Chordata</taxon>
        <taxon>Craniata</taxon>
        <taxon>Vertebrata</taxon>
        <taxon>Euteleostomi</taxon>
        <taxon>Archelosauria</taxon>
        <taxon>Archosauria</taxon>
        <taxon>Dinosauria</taxon>
        <taxon>Saurischia</taxon>
        <taxon>Theropoda</taxon>
        <taxon>Coelurosauria</taxon>
        <taxon>Aves</taxon>
        <taxon>Neognathae</taxon>
        <taxon>Neoaves</taxon>
        <taxon>Aequornithes</taxon>
        <taxon>Ciconiiformes</taxon>
        <taxon>Ciconiidae</taxon>
        <taxon>Mycteria</taxon>
    </lineage>
</organism>
<reference evidence="1 2" key="1">
    <citation type="journal article" date="2023" name="J. Hered.">
        <title>Chromosome-level genome of the wood stork (Mycteria americana) provides insight into avian chromosome evolution.</title>
        <authorList>
            <person name="Flamio R. Jr."/>
            <person name="Ramstad K.M."/>
        </authorList>
    </citation>
    <scope>NUCLEOTIDE SEQUENCE [LARGE SCALE GENOMIC DNA]</scope>
    <source>
        <strain evidence="1">JAX WOST 10</strain>
    </source>
</reference>
<proteinExistence type="predicted"/>
<dbReference type="Proteomes" id="UP001333110">
    <property type="component" value="Unassembled WGS sequence"/>
</dbReference>
<sequence>MKPSVRNVTGIKGAKWLKQGGAEHLKLCLEGNKTLERGATMEEVSEAIKTMRSGKAPGPDSISNKCLKMLKMNRKL</sequence>
<dbReference type="EMBL" id="JAUNZN010000024">
    <property type="protein sequence ID" value="KAK4808717.1"/>
    <property type="molecule type" value="Genomic_DNA"/>
</dbReference>
<keyword evidence="2" id="KW-1185">Reference proteome</keyword>
<accession>A0AAN7N531</accession>
<comment type="caution">
    <text evidence="1">The sequence shown here is derived from an EMBL/GenBank/DDBJ whole genome shotgun (WGS) entry which is preliminary data.</text>
</comment>
<evidence type="ECO:0000313" key="2">
    <source>
        <dbReference type="Proteomes" id="UP001333110"/>
    </source>
</evidence>
<gene>
    <name evidence="1" type="ORF">QYF61_023185</name>
</gene>
<protein>
    <submittedName>
        <fullName evidence="1">Uncharacterized protein</fullName>
    </submittedName>
</protein>
<name>A0AAN7N531_MYCAM</name>
<dbReference type="AlphaFoldDB" id="A0AAN7N531"/>
<evidence type="ECO:0000313" key="1">
    <source>
        <dbReference type="EMBL" id="KAK4808717.1"/>
    </source>
</evidence>